<proteinExistence type="predicted"/>
<dbReference type="InterPro" id="IPR014976">
    <property type="entry name" value="AbpA_HamA_C"/>
</dbReference>
<dbReference type="AlphaFoldDB" id="A0AAP2DGR4"/>
<evidence type="ECO:0000313" key="3">
    <source>
        <dbReference type="Proteomes" id="UP001319200"/>
    </source>
</evidence>
<gene>
    <name evidence="2" type="ORF">KK083_04255</name>
</gene>
<sequence>MISENDFQSLLRGNAGELKTYLQDIELSFKLDETLAVTNCHSLRINANGQVRFNDFARYLASKIVDFAIPRSEIQKAFEFYNTTGSTSKIVELNNKATQLFSSLKKSGEGGEILLYLLIEDILKVPQILCKMSLKTSSEMHVHGCDGIHANYDETDDILSLYWGESKLYKDIGSALTNCFNSLKGFLLDNGGSSGSQERDIQLVRSYIDLKDEKIEDAIVKYLDKDNEKFNKVKYKGACLIGFDYEDYPKAANSGVNDATLKEKIEKVIIDWKVDAKKKIKAIETLDTFELHLFLIPFPSVQSFRDAFLIELGIKK</sequence>
<organism evidence="2 3">
    <name type="scientific">Chryseosolibacter histidini</name>
    <dbReference type="NCBI Taxonomy" id="2782349"/>
    <lineage>
        <taxon>Bacteria</taxon>
        <taxon>Pseudomonadati</taxon>
        <taxon>Bacteroidota</taxon>
        <taxon>Cytophagia</taxon>
        <taxon>Cytophagales</taxon>
        <taxon>Chryseotaleaceae</taxon>
        <taxon>Chryseosolibacter</taxon>
    </lineage>
</organism>
<name>A0AAP2DGR4_9BACT</name>
<accession>A0AAP2DGR4</accession>
<evidence type="ECO:0000313" key="2">
    <source>
        <dbReference type="EMBL" id="MBT1696076.1"/>
    </source>
</evidence>
<reference evidence="2 3" key="1">
    <citation type="submission" date="2021-05" db="EMBL/GenBank/DDBJ databases">
        <title>A Polyphasic approach of four new species of the genus Ohtaekwangia: Ohtaekwangia histidinii sp. nov., Ohtaekwangia cretensis sp. nov., Ohtaekwangia indiensis sp. nov., Ohtaekwangia reichenbachii sp. nov. from diverse environment.</title>
        <authorList>
            <person name="Octaviana S."/>
        </authorList>
    </citation>
    <scope>NUCLEOTIDE SEQUENCE [LARGE SCALE GENOMIC DNA]</scope>
    <source>
        <strain evidence="2 3">PWU4</strain>
    </source>
</reference>
<protein>
    <submittedName>
        <fullName evidence="2">DUF1837 domain-containing protein</fullName>
    </submittedName>
</protein>
<dbReference type="EMBL" id="JAHESF010000003">
    <property type="protein sequence ID" value="MBT1696076.1"/>
    <property type="molecule type" value="Genomic_DNA"/>
</dbReference>
<feature type="domain" description="Anti-bacteriophage protein A/HamA C-terminal" evidence="1">
    <location>
        <begin position="34"/>
        <end position="309"/>
    </location>
</feature>
<dbReference type="Pfam" id="PF08878">
    <property type="entry name" value="HamA"/>
    <property type="match status" value="1"/>
</dbReference>
<dbReference type="Proteomes" id="UP001319200">
    <property type="component" value="Unassembled WGS sequence"/>
</dbReference>
<keyword evidence="3" id="KW-1185">Reference proteome</keyword>
<evidence type="ECO:0000259" key="1">
    <source>
        <dbReference type="Pfam" id="PF08878"/>
    </source>
</evidence>
<comment type="caution">
    <text evidence="2">The sequence shown here is derived from an EMBL/GenBank/DDBJ whole genome shotgun (WGS) entry which is preliminary data.</text>
</comment>
<dbReference type="RefSeq" id="WP_254161032.1">
    <property type="nucleotide sequence ID" value="NZ_JAHESF010000003.1"/>
</dbReference>